<dbReference type="EMBL" id="DS113202">
    <property type="protein sequence ID" value="EAY19965.1"/>
    <property type="molecule type" value="Genomic_DNA"/>
</dbReference>
<reference evidence="3" key="1">
    <citation type="submission" date="2006-10" db="EMBL/GenBank/DDBJ databases">
        <authorList>
            <person name="Amadeo P."/>
            <person name="Zhao Q."/>
            <person name="Wortman J."/>
            <person name="Fraser-Liggett C."/>
            <person name="Carlton J."/>
        </authorList>
    </citation>
    <scope>NUCLEOTIDE SEQUENCE</scope>
    <source>
        <strain evidence="3">G3</strain>
    </source>
</reference>
<accession>A2DHX6</accession>
<evidence type="ECO:0000256" key="2">
    <source>
        <dbReference type="ARBA" id="ARBA00023186"/>
    </source>
</evidence>
<evidence type="ECO:0000313" key="4">
    <source>
        <dbReference type="Proteomes" id="UP000001542"/>
    </source>
</evidence>
<dbReference type="VEuPathDB" id="TrichDB:TVAG_402190"/>
<dbReference type="Gene3D" id="1.10.287.370">
    <property type="match status" value="1"/>
</dbReference>
<dbReference type="GO" id="GO:0016272">
    <property type="term" value="C:prefoldin complex"/>
    <property type="evidence" value="ECO:0007669"/>
    <property type="project" value="InterPro"/>
</dbReference>
<dbReference type="RefSeq" id="XP_001580951.1">
    <property type="nucleotide sequence ID" value="XM_001580901.1"/>
</dbReference>
<keyword evidence="4" id="KW-1185">Reference proteome</keyword>
<dbReference type="Pfam" id="PF01920">
    <property type="entry name" value="Prefoldin_2"/>
    <property type="match status" value="1"/>
</dbReference>
<dbReference type="VEuPathDB" id="TrichDB:TVAGG3_0271730"/>
<dbReference type="PANTHER" id="PTHR20903:SF0">
    <property type="entry name" value="PREFOLDIN SUBUNIT 1"/>
    <property type="match status" value="1"/>
</dbReference>
<dbReference type="GO" id="GO:0051082">
    <property type="term" value="F:unfolded protein binding"/>
    <property type="evidence" value="ECO:0007669"/>
    <property type="project" value="InterPro"/>
</dbReference>
<evidence type="ECO:0000256" key="1">
    <source>
        <dbReference type="ARBA" id="ARBA00008045"/>
    </source>
</evidence>
<dbReference type="OrthoDB" id="5242628at2759"/>
<dbReference type="Proteomes" id="UP000001542">
    <property type="component" value="Unassembled WGS sequence"/>
</dbReference>
<dbReference type="SUPFAM" id="SSF46579">
    <property type="entry name" value="Prefoldin"/>
    <property type="match status" value="1"/>
</dbReference>
<comment type="similarity">
    <text evidence="1">Belongs to the prefoldin subunit beta family.</text>
</comment>
<dbReference type="AlphaFoldDB" id="A2DHX6"/>
<evidence type="ECO:0000313" key="3">
    <source>
        <dbReference type="EMBL" id="EAY19965.1"/>
    </source>
</evidence>
<name>A2DHX6_TRIV3</name>
<dbReference type="InterPro" id="IPR002777">
    <property type="entry name" value="PFD_beta-like"/>
</dbReference>
<proteinExistence type="inferred from homology"/>
<protein>
    <recommendedName>
        <fullName evidence="5">Prefoldin subunit family protein</fullName>
    </recommendedName>
</protein>
<gene>
    <name evidence="3" type="ORF">TVAG_402190</name>
</gene>
<dbReference type="PANTHER" id="PTHR20903">
    <property type="entry name" value="PREFOLDIN SUBUNIT 1-RELATED"/>
    <property type="match status" value="1"/>
</dbReference>
<dbReference type="KEGG" id="tva:5465495"/>
<dbReference type="GO" id="GO:0006457">
    <property type="term" value="P:protein folding"/>
    <property type="evidence" value="ECO:0007669"/>
    <property type="project" value="InterPro"/>
</dbReference>
<dbReference type="InterPro" id="IPR009053">
    <property type="entry name" value="Prefoldin"/>
</dbReference>
<keyword evidence="2" id="KW-0143">Chaperone</keyword>
<dbReference type="InParanoid" id="A2DHX6"/>
<sequence length="124" mass="14368">MTVRREFPEEQKKQYYKLCAEDDRLGDNLAKFSAQLELELRQRRTKYLTRHEISKLNPSVPVYQSCGKAFILDTVPNTLTTLRSDLAQADKHILMIKKTGIHIQAQQAQIKGQINELLRSVLNK</sequence>
<evidence type="ECO:0008006" key="5">
    <source>
        <dbReference type="Google" id="ProtNLM"/>
    </source>
</evidence>
<dbReference type="SMR" id="A2DHX6"/>
<reference evidence="3" key="2">
    <citation type="journal article" date="2007" name="Science">
        <title>Draft genome sequence of the sexually transmitted pathogen Trichomonas vaginalis.</title>
        <authorList>
            <person name="Carlton J.M."/>
            <person name="Hirt R.P."/>
            <person name="Silva J.C."/>
            <person name="Delcher A.L."/>
            <person name="Schatz M."/>
            <person name="Zhao Q."/>
            <person name="Wortman J.R."/>
            <person name="Bidwell S.L."/>
            <person name="Alsmark U.C.M."/>
            <person name="Besteiro S."/>
            <person name="Sicheritz-Ponten T."/>
            <person name="Noel C.J."/>
            <person name="Dacks J.B."/>
            <person name="Foster P.G."/>
            <person name="Simillion C."/>
            <person name="Van de Peer Y."/>
            <person name="Miranda-Saavedra D."/>
            <person name="Barton G.J."/>
            <person name="Westrop G.D."/>
            <person name="Mueller S."/>
            <person name="Dessi D."/>
            <person name="Fiori P.L."/>
            <person name="Ren Q."/>
            <person name="Paulsen I."/>
            <person name="Zhang H."/>
            <person name="Bastida-Corcuera F.D."/>
            <person name="Simoes-Barbosa A."/>
            <person name="Brown M.T."/>
            <person name="Hayes R.D."/>
            <person name="Mukherjee M."/>
            <person name="Okumura C.Y."/>
            <person name="Schneider R."/>
            <person name="Smith A.J."/>
            <person name="Vanacova S."/>
            <person name="Villalvazo M."/>
            <person name="Haas B.J."/>
            <person name="Pertea M."/>
            <person name="Feldblyum T.V."/>
            <person name="Utterback T.R."/>
            <person name="Shu C.L."/>
            <person name="Osoegawa K."/>
            <person name="de Jong P.J."/>
            <person name="Hrdy I."/>
            <person name="Horvathova L."/>
            <person name="Zubacova Z."/>
            <person name="Dolezal P."/>
            <person name="Malik S.B."/>
            <person name="Logsdon J.M. Jr."/>
            <person name="Henze K."/>
            <person name="Gupta A."/>
            <person name="Wang C.C."/>
            <person name="Dunne R.L."/>
            <person name="Upcroft J.A."/>
            <person name="Upcroft P."/>
            <person name="White O."/>
            <person name="Salzberg S.L."/>
            <person name="Tang P."/>
            <person name="Chiu C.-H."/>
            <person name="Lee Y.-S."/>
            <person name="Embley T.M."/>
            <person name="Coombs G.H."/>
            <person name="Mottram J.C."/>
            <person name="Tachezy J."/>
            <person name="Fraser-Liggett C.M."/>
            <person name="Johnson P.J."/>
        </authorList>
    </citation>
    <scope>NUCLEOTIDE SEQUENCE [LARGE SCALE GENOMIC DNA]</scope>
    <source>
        <strain evidence="3">G3</strain>
    </source>
</reference>
<organism evidence="3 4">
    <name type="scientific">Trichomonas vaginalis (strain ATCC PRA-98 / G3)</name>
    <dbReference type="NCBI Taxonomy" id="412133"/>
    <lineage>
        <taxon>Eukaryota</taxon>
        <taxon>Metamonada</taxon>
        <taxon>Parabasalia</taxon>
        <taxon>Trichomonadida</taxon>
        <taxon>Trichomonadidae</taxon>
        <taxon>Trichomonas</taxon>
    </lineage>
</organism>